<dbReference type="Pfam" id="PF03031">
    <property type="entry name" value="NIF"/>
    <property type="match status" value="1"/>
</dbReference>
<dbReference type="FunFam" id="3.40.50.1000:FF:000015">
    <property type="entry name" value="CTD small phosphatase-like protein 2"/>
    <property type="match status" value="1"/>
</dbReference>
<dbReference type="GO" id="GO:0004721">
    <property type="term" value="F:phosphoprotein phosphatase activity"/>
    <property type="evidence" value="ECO:0007669"/>
    <property type="project" value="UniProtKB-KW"/>
</dbReference>
<evidence type="ECO:0000259" key="6">
    <source>
        <dbReference type="PROSITE" id="PS50969"/>
    </source>
</evidence>
<protein>
    <recommendedName>
        <fullName evidence="6">FCP1 homology domain-containing protein</fullName>
    </recommendedName>
</protein>
<comment type="similarity">
    <text evidence="4">Belongs to the CTDSPL2 family.</text>
</comment>
<evidence type="ECO:0000256" key="2">
    <source>
        <dbReference type="ARBA" id="ARBA00022912"/>
    </source>
</evidence>
<reference evidence="7" key="2">
    <citation type="submission" date="2020-07" db="EMBL/GenBank/DDBJ databases">
        <authorList>
            <person name="Vera ALvarez R."/>
            <person name="Arias-Moreno D.M."/>
            <person name="Jimenez-Jacinto V."/>
            <person name="Jimenez-Bremont J.F."/>
            <person name="Swaminathan K."/>
            <person name="Moose S.P."/>
            <person name="Guerrero-Gonzalez M.L."/>
            <person name="Marino-Ramirez L."/>
            <person name="Landsman D."/>
            <person name="Rodriguez-Kessler M."/>
            <person name="Delgado-Sanchez P."/>
        </authorList>
    </citation>
    <scope>NUCLEOTIDE SEQUENCE</scope>
    <source>
        <tissue evidence="7">Cladode</tissue>
    </source>
</reference>
<dbReference type="AlphaFoldDB" id="A0A7C9DMQ7"/>
<evidence type="ECO:0000256" key="3">
    <source>
        <dbReference type="ARBA" id="ARBA00037324"/>
    </source>
</evidence>
<reference evidence="7" key="1">
    <citation type="journal article" date="2013" name="J. Plant Res.">
        <title>Effect of fungi and light on seed germination of three Opuntia species from semiarid lands of central Mexico.</title>
        <authorList>
            <person name="Delgado-Sanchez P."/>
            <person name="Jimenez-Bremont J.F."/>
            <person name="Guerrero-Gonzalez Mde L."/>
            <person name="Flores J."/>
        </authorList>
    </citation>
    <scope>NUCLEOTIDE SEQUENCE</scope>
    <source>
        <tissue evidence="7">Cladode</tissue>
    </source>
</reference>
<dbReference type="NCBIfam" id="TIGR02251">
    <property type="entry name" value="HIF-SF_euk"/>
    <property type="match status" value="1"/>
</dbReference>
<feature type="domain" description="FCP1 homology" evidence="6">
    <location>
        <begin position="300"/>
        <end position="459"/>
    </location>
</feature>
<evidence type="ECO:0000256" key="4">
    <source>
        <dbReference type="ARBA" id="ARBA00038355"/>
    </source>
</evidence>
<name>A0A7C9DMQ7_OPUST</name>
<feature type="compositionally biased region" description="Basic and acidic residues" evidence="5">
    <location>
        <begin position="140"/>
        <end position="149"/>
    </location>
</feature>
<dbReference type="GO" id="GO:0005634">
    <property type="term" value="C:nucleus"/>
    <property type="evidence" value="ECO:0007669"/>
    <property type="project" value="UniProtKB-ARBA"/>
</dbReference>
<dbReference type="InterPro" id="IPR004274">
    <property type="entry name" value="FCP1_dom"/>
</dbReference>
<organism evidence="7">
    <name type="scientific">Opuntia streptacantha</name>
    <name type="common">Prickly pear cactus</name>
    <name type="synonym">Opuntia cardona</name>
    <dbReference type="NCBI Taxonomy" id="393608"/>
    <lineage>
        <taxon>Eukaryota</taxon>
        <taxon>Viridiplantae</taxon>
        <taxon>Streptophyta</taxon>
        <taxon>Embryophyta</taxon>
        <taxon>Tracheophyta</taxon>
        <taxon>Spermatophyta</taxon>
        <taxon>Magnoliopsida</taxon>
        <taxon>eudicotyledons</taxon>
        <taxon>Gunneridae</taxon>
        <taxon>Pentapetalae</taxon>
        <taxon>Caryophyllales</taxon>
        <taxon>Cactineae</taxon>
        <taxon>Cactaceae</taxon>
        <taxon>Opuntioideae</taxon>
        <taxon>Opuntia</taxon>
    </lineage>
</organism>
<keyword evidence="2" id="KW-0904">Protein phosphatase</keyword>
<dbReference type="PANTHER" id="PTHR12210">
    <property type="entry name" value="DULLARD PROTEIN PHOSPHATASE"/>
    <property type="match status" value="1"/>
</dbReference>
<dbReference type="Gene3D" id="3.40.50.1000">
    <property type="entry name" value="HAD superfamily/HAD-like"/>
    <property type="match status" value="1"/>
</dbReference>
<evidence type="ECO:0000256" key="5">
    <source>
        <dbReference type="SAM" id="MobiDB-lite"/>
    </source>
</evidence>
<proteinExistence type="inferred from homology"/>
<evidence type="ECO:0000256" key="1">
    <source>
        <dbReference type="ARBA" id="ARBA00022801"/>
    </source>
</evidence>
<dbReference type="SMART" id="SM00577">
    <property type="entry name" value="CPDc"/>
    <property type="match status" value="1"/>
</dbReference>
<dbReference type="InterPro" id="IPR023214">
    <property type="entry name" value="HAD_sf"/>
</dbReference>
<accession>A0A7C9DMQ7</accession>
<dbReference type="EMBL" id="GISG01149503">
    <property type="protein sequence ID" value="MBA4647200.1"/>
    <property type="molecule type" value="Transcribed_RNA"/>
</dbReference>
<evidence type="ECO:0000313" key="7">
    <source>
        <dbReference type="EMBL" id="MBA4647200.1"/>
    </source>
</evidence>
<feature type="region of interest" description="Disordered" evidence="5">
    <location>
        <begin position="125"/>
        <end position="160"/>
    </location>
</feature>
<comment type="function">
    <text evidence="3">Probable phosphatase.</text>
</comment>
<dbReference type="SUPFAM" id="SSF56784">
    <property type="entry name" value="HAD-like"/>
    <property type="match status" value="1"/>
</dbReference>
<keyword evidence="1" id="KW-0378">Hydrolase</keyword>
<dbReference type="CDD" id="cd07521">
    <property type="entry name" value="HAD_FCP1-like"/>
    <property type="match status" value="1"/>
</dbReference>
<dbReference type="InterPro" id="IPR050365">
    <property type="entry name" value="TIM50"/>
</dbReference>
<sequence>MPSLRMKNKSSMCCLREKSCLRVCHKSNTIAKKPSSNLKISQLTAESSTFCESCQDVSACCDMNIHDGTTVSEELLGDKDIQCKQLHSSSDDSAVIEVLDLHSVSCSANLETIFSPSLAQNDVHNGSDIGDNAGTDVDQDTFHLGRADESDGNSGSSSDHQTCNISDFYVSDMVLAGLPFDGGSLCDDIVIFPEYDTAESNIFFDVAERHITLPFLDDSVESGETLDGRSSVEARMDCDTSSFLFAIHQVRPGDQPADLRPYVDSDETQYFDPHSFIRNLPDLSDVVPDDRPTILPKESRERKPVTLVLDLDETLVHSTLEHCEDADFTFTVFFNMREHTVYVKERPHLRTFLKKVAEMFEVVVFTASQSIYAEQLLDILDPDGKLISGRAYRESCIFSDGSYTKDLTVLGLDLAKVVIIDNSPQVFRLQVNNGIPIKSWFDDPSDNELISLIPFLETLAEADDVRPVIAQRFGNKE</sequence>
<dbReference type="PROSITE" id="PS50969">
    <property type="entry name" value="FCP1"/>
    <property type="match status" value="1"/>
</dbReference>
<dbReference type="InterPro" id="IPR036412">
    <property type="entry name" value="HAD-like_sf"/>
</dbReference>
<dbReference type="InterPro" id="IPR011948">
    <property type="entry name" value="Dullard_phosphatase"/>
</dbReference>